<dbReference type="Proteomes" id="UP000215914">
    <property type="component" value="Unassembled WGS sequence"/>
</dbReference>
<dbReference type="AlphaFoldDB" id="A0A9K3HLZ3"/>
<name>A0A9K3HLZ3_HELAN</name>
<evidence type="ECO:0000313" key="1">
    <source>
        <dbReference type="EMBL" id="KAF5780933.1"/>
    </source>
</evidence>
<dbReference type="EMBL" id="MNCJ02000326">
    <property type="protein sequence ID" value="KAF5780933.1"/>
    <property type="molecule type" value="Genomic_DNA"/>
</dbReference>
<accession>A0A9K3HLZ3</accession>
<keyword evidence="2" id="KW-1185">Reference proteome</keyword>
<organism evidence="1 2">
    <name type="scientific">Helianthus annuus</name>
    <name type="common">Common sunflower</name>
    <dbReference type="NCBI Taxonomy" id="4232"/>
    <lineage>
        <taxon>Eukaryota</taxon>
        <taxon>Viridiplantae</taxon>
        <taxon>Streptophyta</taxon>
        <taxon>Embryophyta</taxon>
        <taxon>Tracheophyta</taxon>
        <taxon>Spermatophyta</taxon>
        <taxon>Magnoliopsida</taxon>
        <taxon>eudicotyledons</taxon>
        <taxon>Gunneridae</taxon>
        <taxon>Pentapetalae</taxon>
        <taxon>asterids</taxon>
        <taxon>campanulids</taxon>
        <taxon>Asterales</taxon>
        <taxon>Asteraceae</taxon>
        <taxon>Asteroideae</taxon>
        <taxon>Heliantheae alliance</taxon>
        <taxon>Heliantheae</taxon>
        <taxon>Helianthus</taxon>
    </lineage>
</organism>
<comment type="caution">
    <text evidence="1">The sequence shown here is derived from an EMBL/GenBank/DDBJ whole genome shotgun (WGS) entry which is preliminary data.</text>
</comment>
<proteinExistence type="predicted"/>
<sequence>MNLSPQRMIHHVGVHVSGCGDEPKGMDLECGDGPKEEREKWSVEAGFLKNRRILILVVTPLDQSYISLPNC</sequence>
<reference evidence="1" key="2">
    <citation type="submission" date="2020-06" db="EMBL/GenBank/DDBJ databases">
        <title>Helianthus annuus Genome sequencing and assembly Release 2.</title>
        <authorList>
            <person name="Gouzy J."/>
            <person name="Langlade N."/>
            <person name="Munos S."/>
        </authorList>
    </citation>
    <scope>NUCLEOTIDE SEQUENCE</scope>
    <source>
        <tissue evidence="1">Leaves</tissue>
    </source>
</reference>
<protein>
    <submittedName>
        <fullName evidence="1">Uncharacterized protein</fullName>
    </submittedName>
</protein>
<reference evidence="1" key="1">
    <citation type="journal article" date="2017" name="Nature">
        <title>The sunflower genome provides insights into oil metabolism, flowering and Asterid evolution.</title>
        <authorList>
            <person name="Badouin H."/>
            <person name="Gouzy J."/>
            <person name="Grassa C.J."/>
            <person name="Murat F."/>
            <person name="Staton S.E."/>
            <person name="Cottret L."/>
            <person name="Lelandais-Briere C."/>
            <person name="Owens G.L."/>
            <person name="Carrere S."/>
            <person name="Mayjonade B."/>
            <person name="Legrand L."/>
            <person name="Gill N."/>
            <person name="Kane N.C."/>
            <person name="Bowers J.E."/>
            <person name="Hubner S."/>
            <person name="Bellec A."/>
            <person name="Berard A."/>
            <person name="Berges H."/>
            <person name="Blanchet N."/>
            <person name="Boniface M.C."/>
            <person name="Brunel D."/>
            <person name="Catrice O."/>
            <person name="Chaidir N."/>
            <person name="Claudel C."/>
            <person name="Donnadieu C."/>
            <person name="Faraut T."/>
            <person name="Fievet G."/>
            <person name="Helmstetter N."/>
            <person name="King M."/>
            <person name="Knapp S.J."/>
            <person name="Lai Z."/>
            <person name="Le Paslier M.C."/>
            <person name="Lippi Y."/>
            <person name="Lorenzon L."/>
            <person name="Mandel J.R."/>
            <person name="Marage G."/>
            <person name="Marchand G."/>
            <person name="Marquand E."/>
            <person name="Bret-Mestries E."/>
            <person name="Morien E."/>
            <person name="Nambeesan S."/>
            <person name="Nguyen T."/>
            <person name="Pegot-Espagnet P."/>
            <person name="Pouilly N."/>
            <person name="Raftis F."/>
            <person name="Sallet E."/>
            <person name="Schiex T."/>
            <person name="Thomas J."/>
            <person name="Vandecasteele C."/>
            <person name="Vares D."/>
            <person name="Vear F."/>
            <person name="Vautrin S."/>
            <person name="Crespi M."/>
            <person name="Mangin B."/>
            <person name="Burke J.M."/>
            <person name="Salse J."/>
            <person name="Munos S."/>
            <person name="Vincourt P."/>
            <person name="Rieseberg L.H."/>
            <person name="Langlade N.B."/>
        </authorList>
    </citation>
    <scope>NUCLEOTIDE SEQUENCE</scope>
    <source>
        <tissue evidence="1">Leaves</tissue>
    </source>
</reference>
<gene>
    <name evidence="1" type="ORF">HanXRQr2_Chr11g0477611</name>
</gene>
<evidence type="ECO:0000313" key="2">
    <source>
        <dbReference type="Proteomes" id="UP000215914"/>
    </source>
</evidence>
<dbReference type="Gramene" id="mRNA:HanXRQr2_Chr11g0477611">
    <property type="protein sequence ID" value="mRNA:HanXRQr2_Chr11g0477611"/>
    <property type="gene ID" value="HanXRQr2_Chr11g0477611"/>
</dbReference>